<dbReference type="SUPFAM" id="SSF103657">
    <property type="entry name" value="BAR/IMD domain-like"/>
    <property type="match status" value="1"/>
</dbReference>
<dbReference type="Proteomes" id="UP001295684">
    <property type="component" value="Unassembled WGS sequence"/>
</dbReference>
<evidence type="ECO:0000256" key="2">
    <source>
        <dbReference type="SAM" id="SignalP"/>
    </source>
</evidence>
<evidence type="ECO:0000256" key="1">
    <source>
        <dbReference type="SAM" id="MobiDB-lite"/>
    </source>
</evidence>
<sequence>MQKISTRVILVLVLTVGIAHCSIFEAYNSDDVAYFVKNEQDRNRAIMFYDAFQEEGSYQISNNVQKINGVFLNKGEPGRSDDFWVDHLNDRVNLLRVDTLNPYNKQAMDSFHVAKAPFLIVLEDGNIVFEEAIRDGTYNHLRDVLDTSNSGNFNDYDFGTQNYGSGSNSFNSFEDSLQKYGGNSQQFNSQNRGSHPYDLVDKAEDDLQSADQNIKENSKTVESSLKELQDQRKSLLAYKEVEEAKQKAEMAMHQAEEAQRMYEEAQKDLNEHINQLNKEEEERQRTQFAQNSKTNAYQSQNPNSFSPIAQRVYGDSISSYNLGSSRTWNGYRGRY</sequence>
<name>A0AAD1XKI2_EUPCR</name>
<dbReference type="AlphaFoldDB" id="A0AAD1XKI2"/>
<dbReference type="InterPro" id="IPR027267">
    <property type="entry name" value="AH/BAR_dom_sf"/>
</dbReference>
<feature type="region of interest" description="Disordered" evidence="1">
    <location>
        <begin position="174"/>
        <end position="198"/>
    </location>
</feature>
<accession>A0AAD1XKI2</accession>
<feature type="signal peptide" evidence="2">
    <location>
        <begin position="1"/>
        <end position="21"/>
    </location>
</feature>
<reference evidence="3" key="1">
    <citation type="submission" date="2023-07" db="EMBL/GenBank/DDBJ databases">
        <authorList>
            <consortium name="AG Swart"/>
            <person name="Singh M."/>
            <person name="Singh A."/>
            <person name="Seah K."/>
            <person name="Emmerich C."/>
        </authorList>
    </citation>
    <scope>NUCLEOTIDE SEQUENCE</scope>
    <source>
        <strain evidence="3">DP1</strain>
    </source>
</reference>
<proteinExistence type="predicted"/>
<keyword evidence="4" id="KW-1185">Reference proteome</keyword>
<evidence type="ECO:0000313" key="3">
    <source>
        <dbReference type="EMBL" id="CAI2374352.1"/>
    </source>
</evidence>
<comment type="caution">
    <text evidence="3">The sequence shown here is derived from an EMBL/GenBank/DDBJ whole genome shotgun (WGS) entry which is preliminary data.</text>
</comment>
<evidence type="ECO:0000313" key="4">
    <source>
        <dbReference type="Proteomes" id="UP001295684"/>
    </source>
</evidence>
<organism evidence="3 4">
    <name type="scientific">Euplotes crassus</name>
    <dbReference type="NCBI Taxonomy" id="5936"/>
    <lineage>
        <taxon>Eukaryota</taxon>
        <taxon>Sar</taxon>
        <taxon>Alveolata</taxon>
        <taxon>Ciliophora</taxon>
        <taxon>Intramacronucleata</taxon>
        <taxon>Spirotrichea</taxon>
        <taxon>Hypotrichia</taxon>
        <taxon>Euplotida</taxon>
        <taxon>Euplotidae</taxon>
        <taxon>Moneuplotes</taxon>
    </lineage>
</organism>
<dbReference type="Gene3D" id="1.20.1270.60">
    <property type="entry name" value="Arfaptin homology (AH) domain/BAR domain"/>
    <property type="match status" value="1"/>
</dbReference>
<keyword evidence="2" id="KW-0732">Signal</keyword>
<feature type="compositionally biased region" description="Polar residues" evidence="1">
    <location>
        <begin position="286"/>
        <end position="307"/>
    </location>
</feature>
<feature type="chain" id="PRO_5042141837" evidence="2">
    <location>
        <begin position="22"/>
        <end position="335"/>
    </location>
</feature>
<dbReference type="EMBL" id="CAMPGE010015747">
    <property type="protein sequence ID" value="CAI2374352.1"/>
    <property type="molecule type" value="Genomic_DNA"/>
</dbReference>
<feature type="region of interest" description="Disordered" evidence="1">
    <location>
        <begin position="279"/>
        <end position="308"/>
    </location>
</feature>
<gene>
    <name evidence="3" type="ORF">ECRASSUSDP1_LOCUS15704</name>
</gene>
<feature type="compositionally biased region" description="Polar residues" evidence="1">
    <location>
        <begin position="181"/>
        <end position="193"/>
    </location>
</feature>
<protein>
    <submittedName>
        <fullName evidence="3">Uncharacterized protein</fullName>
    </submittedName>
</protein>